<evidence type="ECO:0008006" key="3">
    <source>
        <dbReference type="Google" id="ProtNLM"/>
    </source>
</evidence>
<keyword evidence="2" id="KW-1185">Reference proteome</keyword>
<dbReference type="PROSITE" id="PS51257">
    <property type="entry name" value="PROKAR_LIPOPROTEIN"/>
    <property type="match status" value="1"/>
</dbReference>
<dbReference type="OrthoDB" id="1048580at2"/>
<accession>A0A1G8MDK3</accession>
<gene>
    <name evidence="1" type="ORF">SAMN04489796_1262</name>
</gene>
<dbReference type="Proteomes" id="UP000199492">
    <property type="component" value="Unassembled WGS sequence"/>
</dbReference>
<dbReference type="RefSeq" id="WP_139181120.1">
    <property type="nucleotide sequence ID" value="NZ_FNCZ01000026.1"/>
</dbReference>
<proteinExistence type="predicted"/>
<dbReference type="AlphaFoldDB" id="A0A1G8MDK3"/>
<name>A0A1G8MDK3_9FLAO</name>
<reference evidence="2" key="1">
    <citation type="submission" date="2016-10" db="EMBL/GenBank/DDBJ databases">
        <authorList>
            <person name="Varghese N."/>
            <person name="Submissions S."/>
        </authorList>
    </citation>
    <scope>NUCLEOTIDE SEQUENCE [LARGE SCALE GENOMIC DNA]</scope>
    <source>
        <strain evidence="2">DSM 15363</strain>
    </source>
</reference>
<dbReference type="EMBL" id="FNCZ01000026">
    <property type="protein sequence ID" value="SDI66033.1"/>
    <property type="molecule type" value="Genomic_DNA"/>
</dbReference>
<sequence length="336" mass="39831">MNIRNLFIIFLLFSIVSCISDNQKRKTDVDRLQLNGKVKSYLETIRRSSNELNDTIKTTFKEQHRELILFDKNGNIIEKVSFKKNGERYKKWISVYNDKGDEIEKLEIKYPNDTLKRWTAKYDNTGNKIESLIYDSKDSILSHTKSTYNELNKETELIILKSKKVKNQLVKVGYEYDKYDNEVKTTRIYADKSKTEWFTKYDSFGNETEWTVYDRMGNLERKDTTNYTYYNNNNIKEEKSYSSNDIPGVYGISKYGENGDEIEYVEYLNDSITSKEIYIYDNNSGQITKYYDSNGEIEKTIKLTSDFDSNGNLIKKSEYQNGKLRTIREYKIEYHK</sequence>
<organism evidence="1 2">
    <name type="scientific">Winogradskyella thalassocola</name>
    <dbReference type="NCBI Taxonomy" id="262004"/>
    <lineage>
        <taxon>Bacteria</taxon>
        <taxon>Pseudomonadati</taxon>
        <taxon>Bacteroidota</taxon>
        <taxon>Flavobacteriia</taxon>
        <taxon>Flavobacteriales</taxon>
        <taxon>Flavobacteriaceae</taxon>
        <taxon>Winogradskyella</taxon>
    </lineage>
</organism>
<protein>
    <recommendedName>
        <fullName evidence="3">YD repeat-containing protein</fullName>
    </recommendedName>
</protein>
<evidence type="ECO:0000313" key="2">
    <source>
        <dbReference type="Proteomes" id="UP000199492"/>
    </source>
</evidence>
<evidence type="ECO:0000313" key="1">
    <source>
        <dbReference type="EMBL" id="SDI66033.1"/>
    </source>
</evidence>